<gene>
    <name evidence="5" type="ORF">EZS27_034223</name>
</gene>
<dbReference type="PANTHER" id="PTHR40055:SF1">
    <property type="entry name" value="TRANSCRIPTIONAL REGULATOR YGIV-RELATED"/>
    <property type="match status" value="1"/>
</dbReference>
<keyword evidence="3" id="KW-0804">Transcription</keyword>
<evidence type="ECO:0000256" key="1">
    <source>
        <dbReference type="ARBA" id="ARBA00023015"/>
    </source>
</evidence>
<dbReference type="InterPro" id="IPR018062">
    <property type="entry name" value="HTH_AraC-typ_CS"/>
</dbReference>
<evidence type="ECO:0000313" key="5">
    <source>
        <dbReference type="EMBL" id="KAA6315295.1"/>
    </source>
</evidence>
<evidence type="ECO:0000259" key="4">
    <source>
        <dbReference type="PROSITE" id="PS01124"/>
    </source>
</evidence>
<evidence type="ECO:0000256" key="3">
    <source>
        <dbReference type="ARBA" id="ARBA00023163"/>
    </source>
</evidence>
<dbReference type="EMBL" id="SNRY01005305">
    <property type="protein sequence ID" value="KAA6315295.1"/>
    <property type="molecule type" value="Genomic_DNA"/>
</dbReference>
<proteinExistence type="predicted"/>
<comment type="caution">
    <text evidence="5">The sequence shown here is derived from an EMBL/GenBank/DDBJ whole genome shotgun (WGS) entry which is preliminary data.</text>
</comment>
<accession>A0A5J4Q0J4</accession>
<dbReference type="InterPro" id="IPR018060">
    <property type="entry name" value="HTH_AraC"/>
</dbReference>
<organism evidence="5">
    <name type="scientific">termite gut metagenome</name>
    <dbReference type="NCBI Taxonomy" id="433724"/>
    <lineage>
        <taxon>unclassified sequences</taxon>
        <taxon>metagenomes</taxon>
        <taxon>organismal metagenomes</taxon>
    </lineage>
</organism>
<dbReference type="Gene3D" id="1.10.10.60">
    <property type="entry name" value="Homeodomain-like"/>
    <property type="match status" value="2"/>
</dbReference>
<dbReference type="GO" id="GO:0043565">
    <property type="term" value="F:sequence-specific DNA binding"/>
    <property type="evidence" value="ECO:0007669"/>
    <property type="project" value="InterPro"/>
</dbReference>
<dbReference type="InterPro" id="IPR011256">
    <property type="entry name" value="Reg_factor_effector_dom_sf"/>
</dbReference>
<dbReference type="InterPro" id="IPR009057">
    <property type="entry name" value="Homeodomain-like_sf"/>
</dbReference>
<dbReference type="PANTHER" id="PTHR40055">
    <property type="entry name" value="TRANSCRIPTIONAL REGULATOR YGIV-RELATED"/>
    <property type="match status" value="1"/>
</dbReference>
<dbReference type="Gene3D" id="3.20.80.10">
    <property type="entry name" value="Regulatory factor, effector binding domain"/>
    <property type="match status" value="1"/>
</dbReference>
<dbReference type="GO" id="GO:0003700">
    <property type="term" value="F:DNA-binding transcription factor activity"/>
    <property type="evidence" value="ECO:0007669"/>
    <property type="project" value="InterPro"/>
</dbReference>
<dbReference type="SMART" id="SM00871">
    <property type="entry name" value="AraC_E_bind"/>
    <property type="match status" value="1"/>
</dbReference>
<name>A0A5J4Q0J4_9ZZZZ</name>
<protein>
    <submittedName>
        <fullName evidence="5">Right origin-binding protein</fullName>
    </submittedName>
</protein>
<sequence>MEQRISTKEDYQKRVNIVIEYINNHLNKDIDLDILAEKSNFSKWHFQRMMKAYLGEPIGTYIMRVRVETAAKLLRYSEMSVSEIAYQVGYDVPSSLSKAFRLFYNISPNEYRNNKNYTIMKPLQLSENLNLKVPKVLTLEPKQAIYLKLTGDYQTLDFCGAWNKLWQYVKENKLYSTGIEHIAIYHDDPKVTEAEKLRADICLALPKKVEPKGEIGVKTIEGGKYAMFLYQGSYEHLGAVYDTIYAKWLPEGGEKLRNYHCFEKYLNNPDNTAPEKLKTEIYVPIE</sequence>
<keyword evidence="2" id="KW-0238">DNA-binding</keyword>
<dbReference type="Pfam" id="PF12833">
    <property type="entry name" value="HTH_18"/>
    <property type="match status" value="1"/>
</dbReference>
<dbReference type="PROSITE" id="PS01124">
    <property type="entry name" value="HTH_ARAC_FAMILY_2"/>
    <property type="match status" value="1"/>
</dbReference>
<dbReference type="AlphaFoldDB" id="A0A5J4Q0J4"/>
<feature type="domain" description="HTH araC/xylS-type" evidence="4">
    <location>
        <begin position="16"/>
        <end position="114"/>
    </location>
</feature>
<reference evidence="5" key="1">
    <citation type="submission" date="2019-03" db="EMBL/GenBank/DDBJ databases">
        <title>Single cell metagenomics reveals metabolic interactions within the superorganism composed of flagellate Streblomastix strix and complex community of Bacteroidetes bacteria on its surface.</title>
        <authorList>
            <person name="Treitli S.C."/>
            <person name="Kolisko M."/>
            <person name="Husnik F."/>
            <person name="Keeling P."/>
            <person name="Hampl V."/>
        </authorList>
    </citation>
    <scope>NUCLEOTIDE SEQUENCE</scope>
    <source>
        <strain evidence="5">STM</strain>
    </source>
</reference>
<dbReference type="Pfam" id="PF06445">
    <property type="entry name" value="GyrI-like"/>
    <property type="match status" value="1"/>
</dbReference>
<dbReference type="SUPFAM" id="SSF46689">
    <property type="entry name" value="Homeodomain-like"/>
    <property type="match status" value="2"/>
</dbReference>
<keyword evidence="1" id="KW-0805">Transcription regulation</keyword>
<dbReference type="InterPro" id="IPR050908">
    <property type="entry name" value="SmbC-like"/>
</dbReference>
<dbReference type="SUPFAM" id="SSF55136">
    <property type="entry name" value="Probable bacterial effector-binding domain"/>
    <property type="match status" value="1"/>
</dbReference>
<dbReference type="PROSITE" id="PS00041">
    <property type="entry name" value="HTH_ARAC_FAMILY_1"/>
    <property type="match status" value="1"/>
</dbReference>
<dbReference type="InterPro" id="IPR029442">
    <property type="entry name" value="GyrI-like"/>
</dbReference>
<dbReference type="InterPro" id="IPR010499">
    <property type="entry name" value="AraC_E-bd"/>
</dbReference>
<dbReference type="SMART" id="SM00342">
    <property type="entry name" value="HTH_ARAC"/>
    <property type="match status" value="1"/>
</dbReference>
<evidence type="ECO:0000256" key="2">
    <source>
        <dbReference type="ARBA" id="ARBA00023125"/>
    </source>
</evidence>